<keyword evidence="3" id="KW-1185">Reference proteome</keyword>
<gene>
    <name evidence="2" type="ORF">AFUS01_LOCUS1262</name>
</gene>
<name>A0A8J2NGQ5_9HEXA</name>
<evidence type="ECO:0000256" key="1">
    <source>
        <dbReference type="SAM" id="Phobius"/>
    </source>
</evidence>
<evidence type="ECO:0000313" key="3">
    <source>
        <dbReference type="Proteomes" id="UP000708208"/>
    </source>
</evidence>
<keyword evidence="1" id="KW-0472">Membrane</keyword>
<feature type="transmembrane region" description="Helical" evidence="1">
    <location>
        <begin position="53"/>
        <end position="71"/>
    </location>
</feature>
<proteinExistence type="predicted"/>
<feature type="non-terminal residue" evidence="2">
    <location>
        <position position="1"/>
    </location>
</feature>
<reference evidence="2" key="1">
    <citation type="submission" date="2021-06" db="EMBL/GenBank/DDBJ databases">
        <authorList>
            <person name="Hodson N. C."/>
            <person name="Mongue J. A."/>
            <person name="Jaron S. K."/>
        </authorList>
    </citation>
    <scope>NUCLEOTIDE SEQUENCE</scope>
</reference>
<organism evidence="2 3">
    <name type="scientific">Allacma fusca</name>
    <dbReference type="NCBI Taxonomy" id="39272"/>
    <lineage>
        <taxon>Eukaryota</taxon>
        <taxon>Metazoa</taxon>
        <taxon>Ecdysozoa</taxon>
        <taxon>Arthropoda</taxon>
        <taxon>Hexapoda</taxon>
        <taxon>Collembola</taxon>
        <taxon>Symphypleona</taxon>
        <taxon>Sminthuridae</taxon>
        <taxon>Allacma</taxon>
    </lineage>
</organism>
<protein>
    <submittedName>
        <fullName evidence="2">Uncharacterized protein</fullName>
    </submittedName>
</protein>
<sequence length="105" mass="12135">MIQTIAVTHHMGEWEFDIRGTIFDSALFPQAISSFYRALKTIVNHYTCCGLDYIIGWLAFLITLIRVFCVFNQRAWRFCTKGATFVASKLPNKDHLVSSDWLTRV</sequence>
<keyword evidence="1" id="KW-0812">Transmembrane</keyword>
<dbReference type="Proteomes" id="UP000708208">
    <property type="component" value="Unassembled WGS sequence"/>
</dbReference>
<keyword evidence="1" id="KW-1133">Transmembrane helix</keyword>
<comment type="caution">
    <text evidence="2">The sequence shown here is derived from an EMBL/GenBank/DDBJ whole genome shotgun (WGS) entry which is preliminary data.</text>
</comment>
<dbReference type="EMBL" id="CAJVCH010007029">
    <property type="protein sequence ID" value="CAG7659452.1"/>
    <property type="molecule type" value="Genomic_DNA"/>
</dbReference>
<accession>A0A8J2NGQ5</accession>
<dbReference type="AlphaFoldDB" id="A0A8J2NGQ5"/>
<evidence type="ECO:0000313" key="2">
    <source>
        <dbReference type="EMBL" id="CAG7659452.1"/>
    </source>
</evidence>
<dbReference type="OrthoDB" id="77878at2759"/>